<protein>
    <recommendedName>
        <fullName evidence="3">DNA-binding protein</fullName>
    </recommendedName>
</protein>
<name>A0ABM6RZR9_9GAMM</name>
<evidence type="ECO:0000313" key="2">
    <source>
        <dbReference type="Proteomes" id="UP000237673"/>
    </source>
</evidence>
<organism evidence="1 2">
    <name type="scientific">Mixta calida</name>
    <dbReference type="NCBI Taxonomy" id="665913"/>
    <lineage>
        <taxon>Bacteria</taxon>
        <taxon>Pseudomonadati</taxon>
        <taxon>Pseudomonadota</taxon>
        <taxon>Gammaproteobacteria</taxon>
        <taxon>Enterobacterales</taxon>
        <taxon>Erwiniaceae</taxon>
        <taxon>Mixta</taxon>
    </lineage>
</organism>
<dbReference type="EMBL" id="CP026378">
    <property type="protein sequence ID" value="AUY25029.1"/>
    <property type="molecule type" value="Genomic_DNA"/>
</dbReference>
<sequence length="73" mass="8579">MGRLHVTALEFARCVGMKESDFIRAICNRGAIEGIALPEALNHDPLPRRLWLREDVLFFVRRLRLVRARRSHR</sequence>
<dbReference type="Proteomes" id="UP000237673">
    <property type="component" value="Chromosome"/>
</dbReference>
<proteinExistence type="predicted"/>
<evidence type="ECO:0008006" key="3">
    <source>
        <dbReference type="Google" id="ProtNLM"/>
    </source>
</evidence>
<dbReference type="RefSeq" id="WP_038626583.1">
    <property type="nucleotide sequence ID" value="NZ_CAXOMJ010000059.1"/>
</dbReference>
<dbReference type="GeneID" id="84633334"/>
<accession>A0ABM6RZR9</accession>
<reference evidence="1 2" key="1">
    <citation type="submission" date="2018-01" db="EMBL/GenBank/DDBJ databases">
        <title>Complete and assembled Genome of Pantoea calida DSM22759T.</title>
        <authorList>
            <person name="Stevens M.J.A."/>
            <person name="Zurfluh K."/>
            <person name="Stephan R."/>
        </authorList>
    </citation>
    <scope>NUCLEOTIDE SEQUENCE [LARGE SCALE GENOMIC DNA]</scope>
    <source>
        <strain evidence="1 2">DSM 22759</strain>
    </source>
</reference>
<gene>
    <name evidence="1" type="ORF">C2E16_08995</name>
</gene>
<keyword evidence="2" id="KW-1185">Reference proteome</keyword>
<evidence type="ECO:0000313" key="1">
    <source>
        <dbReference type="EMBL" id="AUY25029.1"/>
    </source>
</evidence>